<evidence type="ECO:0000256" key="7">
    <source>
        <dbReference type="ARBA" id="ARBA00023137"/>
    </source>
</evidence>
<dbReference type="GO" id="GO:0005886">
    <property type="term" value="C:plasma membrane"/>
    <property type="evidence" value="ECO:0007669"/>
    <property type="project" value="TreeGrafter"/>
</dbReference>
<dbReference type="CDD" id="cd05387">
    <property type="entry name" value="BY-kinase"/>
    <property type="match status" value="1"/>
</dbReference>
<sequence>MSFGSDNCRTLVLTSPSYKEGKSTTTVNLAISMVQDEKKVLIIDANVRKPTIHHMFKIKNEIGLTNVLSGQATLEETINQSEFAGLDVLTSGPIPLNTEALFYSELIEQFHEKEKDEYDLVLIDAPPVLEEKDTKIIAKQSDGVILVFRNGKTVDLLALEAKNMLELSNANLLGVILNAKNRWKII</sequence>
<dbReference type="Gene3D" id="3.40.50.300">
    <property type="entry name" value="P-loop containing nucleotide triphosphate hydrolases"/>
    <property type="match status" value="1"/>
</dbReference>
<dbReference type="GO" id="GO:0005524">
    <property type="term" value="F:ATP binding"/>
    <property type="evidence" value="ECO:0007669"/>
    <property type="project" value="UniProtKB-KW"/>
</dbReference>
<evidence type="ECO:0000256" key="8">
    <source>
        <dbReference type="ARBA" id="ARBA00051245"/>
    </source>
</evidence>
<name>A0A562QN78_9BACI</name>
<evidence type="ECO:0000313" key="11">
    <source>
        <dbReference type="Proteomes" id="UP000315711"/>
    </source>
</evidence>
<evidence type="ECO:0000256" key="2">
    <source>
        <dbReference type="ARBA" id="ARBA00011903"/>
    </source>
</evidence>
<dbReference type="Pfam" id="PF13614">
    <property type="entry name" value="AAA_31"/>
    <property type="match status" value="1"/>
</dbReference>
<comment type="similarity">
    <text evidence="1">Belongs to the CpsD/CapB family.</text>
</comment>
<dbReference type="InterPro" id="IPR005702">
    <property type="entry name" value="Wzc-like_C"/>
</dbReference>
<dbReference type="GO" id="GO:0004715">
    <property type="term" value="F:non-membrane spanning protein tyrosine kinase activity"/>
    <property type="evidence" value="ECO:0007669"/>
    <property type="project" value="UniProtKB-EC"/>
</dbReference>
<evidence type="ECO:0000259" key="9">
    <source>
        <dbReference type="Pfam" id="PF13614"/>
    </source>
</evidence>
<comment type="caution">
    <text evidence="10">The sequence shown here is derived from an EMBL/GenBank/DDBJ whole genome shotgun (WGS) entry which is preliminary data.</text>
</comment>
<protein>
    <recommendedName>
        <fullName evidence="2">non-specific protein-tyrosine kinase</fullName>
        <ecNumber evidence="2">2.7.10.2</ecNumber>
    </recommendedName>
</protein>
<dbReference type="SUPFAM" id="SSF52540">
    <property type="entry name" value="P-loop containing nucleoside triphosphate hydrolases"/>
    <property type="match status" value="1"/>
</dbReference>
<accession>A0A562QN78</accession>
<evidence type="ECO:0000256" key="3">
    <source>
        <dbReference type="ARBA" id="ARBA00022679"/>
    </source>
</evidence>
<keyword evidence="6" id="KW-0067">ATP-binding</keyword>
<reference evidence="10 11" key="1">
    <citation type="journal article" date="2015" name="Stand. Genomic Sci.">
        <title>Genomic Encyclopedia of Bacterial and Archaeal Type Strains, Phase III: the genomes of soil and plant-associated and newly described type strains.</title>
        <authorList>
            <person name="Whitman W.B."/>
            <person name="Woyke T."/>
            <person name="Klenk H.P."/>
            <person name="Zhou Y."/>
            <person name="Lilburn T.G."/>
            <person name="Beck B.J."/>
            <person name="De Vos P."/>
            <person name="Vandamme P."/>
            <person name="Eisen J.A."/>
            <person name="Garrity G."/>
            <person name="Hugenholtz P."/>
            <person name="Kyrpides N.C."/>
        </authorList>
    </citation>
    <scope>NUCLEOTIDE SEQUENCE [LARGE SCALE GENOMIC DNA]</scope>
    <source>
        <strain evidence="10 11">CGMCC 1.10116</strain>
    </source>
</reference>
<proteinExistence type="inferred from homology"/>
<keyword evidence="11" id="KW-1185">Reference proteome</keyword>
<dbReference type="InterPro" id="IPR050445">
    <property type="entry name" value="Bact_polysacc_biosynth/exp"/>
</dbReference>
<dbReference type="Proteomes" id="UP000315711">
    <property type="component" value="Unassembled WGS sequence"/>
</dbReference>
<evidence type="ECO:0000256" key="6">
    <source>
        <dbReference type="ARBA" id="ARBA00022840"/>
    </source>
</evidence>
<evidence type="ECO:0000256" key="1">
    <source>
        <dbReference type="ARBA" id="ARBA00007316"/>
    </source>
</evidence>
<dbReference type="AlphaFoldDB" id="A0A562QN78"/>
<dbReference type="InterPro" id="IPR025669">
    <property type="entry name" value="AAA_dom"/>
</dbReference>
<dbReference type="InterPro" id="IPR027417">
    <property type="entry name" value="P-loop_NTPase"/>
</dbReference>
<dbReference type="RefSeq" id="WP_158640009.1">
    <property type="nucleotide sequence ID" value="NZ_VLKZ01000003.1"/>
</dbReference>
<evidence type="ECO:0000256" key="5">
    <source>
        <dbReference type="ARBA" id="ARBA00022777"/>
    </source>
</evidence>
<keyword evidence="5 10" id="KW-0418">Kinase</keyword>
<organism evidence="10 11">
    <name type="scientific">Halalkalibacter nanhaiisediminis</name>
    <dbReference type="NCBI Taxonomy" id="688079"/>
    <lineage>
        <taxon>Bacteria</taxon>
        <taxon>Bacillati</taxon>
        <taxon>Bacillota</taxon>
        <taxon>Bacilli</taxon>
        <taxon>Bacillales</taxon>
        <taxon>Bacillaceae</taxon>
        <taxon>Halalkalibacter</taxon>
    </lineage>
</organism>
<dbReference type="PANTHER" id="PTHR32309:SF13">
    <property type="entry name" value="FERRIC ENTEROBACTIN TRANSPORT PROTEIN FEPE"/>
    <property type="match status" value="1"/>
</dbReference>
<keyword evidence="4" id="KW-0547">Nucleotide-binding</keyword>
<comment type="catalytic activity">
    <reaction evidence="8">
        <text>L-tyrosyl-[protein] + ATP = O-phospho-L-tyrosyl-[protein] + ADP + H(+)</text>
        <dbReference type="Rhea" id="RHEA:10596"/>
        <dbReference type="Rhea" id="RHEA-COMP:10136"/>
        <dbReference type="Rhea" id="RHEA-COMP:20101"/>
        <dbReference type="ChEBI" id="CHEBI:15378"/>
        <dbReference type="ChEBI" id="CHEBI:30616"/>
        <dbReference type="ChEBI" id="CHEBI:46858"/>
        <dbReference type="ChEBI" id="CHEBI:61978"/>
        <dbReference type="ChEBI" id="CHEBI:456216"/>
        <dbReference type="EC" id="2.7.10.2"/>
    </reaction>
</comment>
<feature type="domain" description="AAA" evidence="9">
    <location>
        <begin position="21"/>
        <end position="147"/>
    </location>
</feature>
<evidence type="ECO:0000256" key="4">
    <source>
        <dbReference type="ARBA" id="ARBA00022741"/>
    </source>
</evidence>
<keyword evidence="3" id="KW-0808">Transferase</keyword>
<evidence type="ECO:0000313" key="10">
    <source>
        <dbReference type="EMBL" id="TWI58123.1"/>
    </source>
</evidence>
<dbReference type="OrthoDB" id="9794577at2"/>
<keyword evidence="7 10" id="KW-0829">Tyrosine-protein kinase</keyword>
<dbReference type="NCBIfam" id="TIGR01007">
    <property type="entry name" value="eps_fam"/>
    <property type="match status" value="1"/>
</dbReference>
<dbReference type="PANTHER" id="PTHR32309">
    <property type="entry name" value="TYROSINE-PROTEIN KINASE"/>
    <property type="match status" value="1"/>
</dbReference>
<dbReference type="EC" id="2.7.10.2" evidence="2"/>
<gene>
    <name evidence="10" type="ORF">IQ10_01454</name>
</gene>
<dbReference type="EMBL" id="VLKZ01000003">
    <property type="protein sequence ID" value="TWI58123.1"/>
    <property type="molecule type" value="Genomic_DNA"/>
</dbReference>